<evidence type="ECO:0000259" key="3">
    <source>
        <dbReference type="PROSITE" id="PS50157"/>
    </source>
</evidence>
<organism evidence="4 5">
    <name type="scientific">Phyllosticta capitalensis</name>
    <dbReference type="NCBI Taxonomy" id="121624"/>
    <lineage>
        <taxon>Eukaryota</taxon>
        <taxon>Fungi</taxon>
        <taxon>Dikarya</taxon>
        <taxon>Ascomycota</taxon>
        <taxon>Pezizomycotina</taxon>
        <taxon>Dothideomycetes</taxon>
        <taxon>Dothideomycetes incertae sedis</taxon>
        <taxon>Botryosphaeriales</taxon>
        <taxon>Phyllostictaceae</taxon>
        <taxon>Phyllosticta</taxon>
    </lineage>
</organism>
<feature type="domain" description="C2H2-type" evidence="3">
    <location>
        <begin position="31"/>
        <end position="59"/>
    </location>
</feature>
<feature type="compositionally biased region" description="Basic residues" evidence="2">
    <location>
        <begin position="169"/>
        <end position="182"/>
    </location>
</feature>
<feature type="compositionally biased region" description="Polar residues" evidence="2">
    <location>
        <begin position="185"/>
        <end position="195"/>
    </location>
</feature>
<dbReference type="InterPro" id="IPR013087">
    <property type="entry name" value="Znf_C2H2_type"/>
</dbReference>
<keyword evidence="5" id="KW-1185">Reference proteome</keyword>
<accession>A0ABR1Z4F2</accession>
<feature type="region of interest" description="Disordered" evidence="2">
    <location>
        <begin position="90"/>
        <end position="237"/>
    </location>
</feature>
<feature type="compositionally biased region" description="Polar residues" evidence="2">
    <location>
        <begin position="116"/>
        <end position="142"/>
    </location>
</feature>
<dbReference type="PROSITE" id="PS50157">
    <property type="entry name" value="ZINC_FINGER_C2H2_2"/>
    <property type="match status" value="1"/>
</dbReference>
<proteinExistence type="predicted"/>
<gene>
    <name evidence="4" type="ORF">HDK90DRAFT_37743</name>
</gene>
<comment type="caution">
    <text evidence="4">The sequence shown here is derived from an EMBL/GenBank/DDBJ whole genome shotgun (WGS) entry which is preliminary data.</text>
</comment>
<sequence>MPCSDPNHNKDGINTHYWPPEGSLRIWPCERECGFCSYRARDSSNLRSHVRDIHMGKDYPDVTVQVGQRRPPLFDTAIHGTAHLRAHYEGSAAHKKEKKAAQASAGADHEEAKSSVAGQSDSVFHPESVQSNEASEGITSGGPTAAVKNRPRNIQVTEKAAAAAADGHGRKRKRTAAGKPKPHPQESNPSHSSTKATKHRKLSYFEDSFGSNGAGAEPGQGATRENTVTNGHENPKDKLYTNITNNIAGLLDFADASKLDKIRVYDAANEALKKWLLSHSSSKDL</sequence>
<keyword evidence="1" id="KW-0862">Zinc</keyword>
<dbReference type="EMBL" id="JBBWRZ010000001">
    <property type="protein sequence ID" value="KAK8247274.1"/>
    <property type="molecule type" value="Genomic_DNA"/>
</dbReference>
<evidence type="ECO:0000256" key="1">
    <source>
        <dbReference type="PROSITE-ProRule" id="PRU00042"/>
    </source>
</evidence>
<keyword evidence="1" id="KW-0863">Zinc-finger</keyword>
<evidence type="ECO:0000256" key="2">
    <source>
        <dbReference type="SAM" id="MobiDB-lite"/>
    </source>
</evidence>
<feature type="compositionally biased region" description="Polar residues" evidence="2">
    <location>
        <begin position="223"/>
        <end position="232"/>
    </location>
</feature>
<evidence type="ECO:0000313" key="4">
    <source>
        <dbReference type="EMBL" id="KAK8247274.1"/>
    </source>
</evidence>
<name>A0ABR1Z4F2_9PEZI</name>
<dbReference type="Proteomes" id="UP001492380">
    <property type="component" value="Unassembled WGS sequence"/>
</dbReference>
<protein>
    <recommendedName>
        <fullName evidence="3">C2H2-type domain-containing protein</fullName>
    </recommendedName>
</protein>
<reference evidence="4 5" key="1">
    <citation type="submission" date="2024-04" db="EMBL/GenBank/DDBJ databases">
        <title>Phyllosticta paracitricarpa is synonymous to the EU quarantine fungus P. citricarpa based on phylogenomic analyses.</title>
        <authorList>
            <consortium name="Lawrence Berkeley National Laboratory"/>
            <person name="Van Ingen-Buijs V.A."/>
            <person name="Van Westerhoven A.C."/>
            <person name="Haridas S."/>
            <person name="Skiadas P."/>
            <person name="Martin F."/>
            <person name="Groenewald J.Z."/>
            <person name="Crous P.W."/>
            <person name="Seidl M.F."/>
        </authorList>
    </citation>
    <scope>NUCLEOTIDE SEQUENCE [LARGE SCALE GENOMIC DNA]</scope>
    <source>
        <strain evidence="4 5">CBS 123374</strain>
    </source>
</reference>
<evidence type="ECO:0000313" key="5">
    <source>
        <dbReference type="Proteomes" id="UP001492380"/>
    </source>
</evidence>
<keyword evidence="1" id="KW-0479">Metal-binding</keyword>